<keyword evidence="5" id="KW-0808">Transferase</keyword>
<protein>
    <recommendedName>
        <fullName evidence="4">RING-type E3 ubiquitin transferase</fullName>
        <ecNumber evidence="4">2.3.2.27</ecNumber>
    </recommendedName>
</protein>
<feature type="compositionally biased region" description="Low complexity" evidence="13">
    <location>
        <begin position="611"/>
        <end position="638"/>
    </location>
</feature>
<keyword evidence="7" id="KW-0479">Metal-binding</keyword>
<dbReference type="EMBL" id="KL142411">
    <property type="protein sequence ID" value="KDR68014.1"/>
    <property type="molecule type" value="Genomic_DNA"/>
</dbReference>
<evidence type="ECO:0000256" key="3">
    <source>
        <dbReference type="ARBA" id="ARBA00004906"/>
    </source>
</evidence>
<feature type="transmembrane region" description="Helical" evidence="14">
    <location>
        <begin position="997"/>
        <end position="1020"/>
    </location>
</feature>
<name>A0A067SJY9_GALM3</name>
<evidence type="ECO:0000256" key="2">
    <source>
        <dbReference type="ARBA" id="ARBA00004141"/>
    </source>
</evidence>
<feature type="compositionally biased region" description="Polar residues" evidence="13">
    <location>
        <begin position="466"/>
        <end position="476"/>
    </location>
</feature>
<dbReference type="InterPro" id="IPR011016">
    <property type="entry name" value="Znf_RING-CH"/>
</dbReference>
<dbReference type="Gene3D" id="3.30.40.10">
    <property type="entry name" value="Zinc/RING finger domain, C3HC4 (zinc finger)"/>
    <property type="match status" value="1"/>
</dbReference>
<dbReference type="PANTHER" id="PTHR13145:SF0">
    <property type="entry name" value="E3 UBIQUITIN-PROTEIN LIGASE MARCHF6"/>
    <property type="match status" value="1"/>
</dbReference>
<evidence type="ECO:0000256" key="10">
    <source>
        <dbReference type="ARBA" id="ARBA00022833"/>
    </source>
</evidence>
<feature type="region of interest" description="Disordered" evidence="13">
    <location>
        <begin position="1460"/>
        <end position="1497"/>
    </location>
</feature>
<feature type="compositionally biased region" description="Basic and acidic residues" evidence="13">
    <location>
        <begin position="1484"/>
        <end position="1497"/>
    </location>
</feature>
<dbReference type="GO" id="GO:0008270">
    <property type="term" value="F:zinc ion binding"/>
    <property type="evidence" value="ECO:0007669"/>
    <property type="project" value="UniProtKB-KW"/>
</dbReference>
<keyword evidence="9" id="KW-0833">Ubl conjugation pathway</keyword>
<dbReference type="SMART" id="SM00744">
    <property type="entry name" value="RINGv"/>
    <property type="match status" value="1"/>
</dbReference>
<feature type="region of interest" description="Disordered" evidence="13">
    <location>
        <begin position="387"/>
        <end position="596"/>
    </location>
</feature>
<feature type="compositionally biased region" description="Basic and acidic residues" evidence="13">
    <location>
        <begin position="235"/>
        <end position="245"/>
    </location>
</feature>
<feature type="compositionally biased region" description="Basic and acidic residues" evidence="13">
    <location>
        <begin position="301"/>
        <end position="310"/>
    </location>
</feature>
<evidence type="ECO:0000256" key="8">
    <source>
        <dbReference type="ARBA" id="ARBA00022771"/>
    </source>
</evidence>
<evidence type="ECO:0000313" key="16">
    <source>
        <dbReference type="EMBL" id="KDR68014.1"/>
    </source>
</evidence>
<feature type="compositionally biased region" description="Pro residues" evidence="13">
    <location>
        <begin position="453"/>
        <end position="462"/>
    </location>
</feature>
<dbReference type="InterPro" id="IPR013083">
    <property type="entry name" value="Znf_RING/FYVE/PHD"/>
</dbReference>
<comment type="pathway">
    <text evidence="3">Protein modification; protein ubiquitination.</text>
</comment>
<feature type="compositionally biased region" description="Basic and acidic residues" evidence="13">
    <location>
        <begin position="524"/>
        <end position="533"/>
    </location>
</feature>
<feature type="compositionally biased region" description="Acidic residues" evidence="13">
    <location>
        <begin position="1474"/>
        <end position="1483"/>
    </location>
</feature>
<accession>A0A067SJY9</accession>
<dbReference type="FunFam" id="3.30.40.10:FF:000287">
    <property type="entry name" value="RING finger membrane protein"/>
    <property type="match status" value="1"/>
</dbReference>
<evidence type="ECO:0000256" key="14">
    <source>
        <dbReference type="SAM" id="Phobius"/>
    </source>
</evidence>
<feature type="region of interest" description="Disordered" evidence="13">
    <location>
        <begin position="280"/>
        <end position="327"/>
    </location>
</feature>
<evidence type="ECO:0000256" key="13">
    <source>
        <dbReference type="SAM" id="MobiDB-lite"/>
    </source>
</evidence>
<keyword evidence="8" id="KW-0863">Zinc-finger</keyword>
<feature type="compositionally biased region" description="Low complexity" evidence="13">
    <location>
        <begin position="221"/>
        <end position="234"/>
    </location>
</feature>
<feature type="transmembrane region" description="Helical" evidence="14">
    <location>
        <begin position="938"/>
        <end position="959"/>
    </location>
</feature>
<keyword evidence="12 14" id="KW-0472">Membrane</keyword>
<evidence type="ECO:0000256" key="5">
    <source>
        <dbReference type="ARBA" id="ARBA00022679"/>
    </source>
</evidence>
<dbReference type="HOGENOM" id="CLU_001266_1_0_1"/>
<feature type="compositionally biased region" description="Basic residues" evidence="13">
    <location>
        <begin position="291"/>
        <end position="300"/>
    </location>
</feature>
<feature type="transmembrane region" description="Helical" evidence="14">
    <location>
        <begin position="80"/>
        <end position="104"/>
    </location>
</feature>
<reference evidence="17" key="1">
    <citation type="journal article" date="2014" name="Proc. Natl. Acad. Sci. U.S.A.">
        <title>Extensive sampling of basidiomycete genomes demonstrates inadequacy of the white-rot/brown-rot paradigm for wood decay fungi.</title>
        <authorList>
            <person name="Riley R."/>
            <person name="Salamov A.A."/>
            <person name="Brown D.W."/>
            <person name="Nagy L.G."/>
            <person name="Floudas D."/>
            <person name="Held B.W."/>
            <person name="Levasseur A."/>
            <person name="Lombard V."/>
            <person name="Morin E."/>
            <person name="Otillar R."/>
            <person name="Lindquist E.A."/>
            <person name="Sun H."/>
            <person name="LaButti K.M."/>
            <person name="Schmutz J."/>
            <person name="Jabbour D."/>
            <person name="Luo H."/>
            <person name="Baker S.E."/>
            <person name="Pisabarro A.G."/>
            <person name="Walton J.D."/>
            <person name="Blanchette R.A."/>
            <person name="Henrissat B."/>
            <person name="Martin F."/>
            <person name="Cullen D."/>
            <person name="Hibbett D.S."/>
            <person name="Grigoriev I.V."/>
        </authorList>
    </citation>
    <scope>NUCLEOTIDE SEQUENCE [LARGE SCALE GENOMIC DNA]</scope>
    <source>
        <strain evidence="17">CBS 339.88</strain>
    </source>
</reference>
<feature type="transmembrane region" description="Helical" evidence="14">
    <location>
        <begin position="845"/>
        <end position="866"/>
    </location>
</feature>
<feature type="region of interest" description="Disordered" evidence="13">
    <location>
        <begin position="209"/>
        <end position="245"/>
    </location>
</feature>
<keyword evidence="6 14" id="KW-0812">Transmembrane</keyword>
<feature type="transmembrane region" description="Helical" evidence="14">
    <location>
        <begin position="739"/>
        <end position="762"/>
    </location>
</feature>
<evidence type="ECO:0000256" key="7">
    <source>
        <dbReference type="ARBA" id="ARBA00022723"/>
    </source>
</evidence>
<feature type="transmembrane region" description="Helical" evidence="14">
    <location>
        <begin position="1189"/>
        <end position="1210"/>
    </location>
</feature>
<sequence length="1497" mass="167623">DTCRICSAPAEPDQPLFHPCKCSGTIRYIHQDCLTTWLAHSKKKNCDVCKHPYSFTKVYATDMPSSLPPILLIRRLIQQVFLALLFVFRAIAVAAIWLGVLPWVTVWTWRMYFSMGESTAWWISDRPRPPTTENNHPSYLRISYENPAPPPKTILQFITRFSSHPLWLALSADIFTGQIIASLIVLTFVAVFLLREWISQNARPGVFEEEEVLPEEPAPLQPQAAGQPGQQLAEGEQRHDRHDGFPEPDVLVQRQLDAMRAVNAMRQNIDPEIAMDPDRWYAAEENDPSNRRLRRKKNKARHLDTDEDRLVRHRRRTSGSGDDTPNLEMEAMKRKMFHRRIHVAKTTAARRRVYSGHNKSPAPSAPLALSGEQSSFDFTFRAPSPVASSSEQALSTSVSEPSSIPPYSPGSSTSSPPPADEETSPFPSVALQPPSGEIPFSLRRWQETNTSPPAYPARPPLPFTAASRSGSGSPFNFTPGRTPMDSPKLATYRAPEELEPESGPSAERNRYFHLANGPEAEEGAGEHEARSEADDLPELQALSDSDDDDSDEDGDDDEHDGDADDHEHDGDEEDEMFLEGEEDDDEEAEADGDLFDDGQWEEPEVEAAAPPVMPNAAGAPAPAQGANPEADAAAAGPDIGDDAENVEDDMEGAMEAIGMRGPIYGVVQNAALMIFVLDTAIGLGVWIPFTIGKTTALLSLDPRRMLQVLHLPVRAMRLVTDPIVDFVAWIIVDLFFPRVAQLFGAFFHVIMFFGSISAGKLFGKETKLMSKPLARFVAWTSSSNVTEEVVTQSNFTSIFAANLPDYLGFTEPYFEILGREVRVSTTKFQSTWIQLALGSGPSSRLFAVALGYLVVIFLFCLYLNILTVGNAKSAGLAVRNAVRQQLLVLKVATFIFIELVTFPLGCGIVLDLCTVWLFPEANLQSRVAFFAQAPLTAMFYHWVAGTMFMYSFAVLLSGCRSVMRPGAMWFIKDPQDQNSHPIRDILDRPTLVQLRKICVSGIMYSFVVACVVGSVAGLLVLGSKSIMPFRWKNREPLSNVPVDLLFLHLVLPYTMHYFRPKRAIKHVSTTVWKFLAVRLRLTSYFFGGRYPQEEYTPKDWRANFIQDPVHVVGEDEVPDGSFRRVPATDNLALPRDMRATVAVTPEGEPVDDAAKELMALQDAEADKAKRTIKDDYMVVYMPPYFRYRIITFITLLWIFGAFFLGFGVALPIQLGRSFFRLFTTRDVHDGYSFIIGFYLIWICYLIAKAVDRLDKRRQRRSGDRPRAELPVLVVKRGFLWAAKALYMAFFLGVVIPVLLAIVIDLYIVLPIRFVIDPEMMPRIRVVDTWALGLLYAKIALHAHRIQPPNRITRGLQHIMTHGWTRPDPIAATREVIAPLAGGLLGMILLPGTIFRVAQQLFPDMPLDNRFIFMHVYPAVFIFAGTIRSAIVAYGLLSSWSQKIRDKEFLVEMRLKNHEPDKVNMSEGADATANEVEEAMPEEEVVNRDNDAVVGDER</sequence>
<evidence type="ECO:0000259" key="15">
    <source>
        <dbReference type="PROSITE" id="PS51292"/>
    </source>
</evidence>
<dbReference type="CDD" id="cd16702">
    <property type="entry name" value="RING_CH-C4HC3_MARCH6"/>
    <property type="match status" value="1"/>
</dbReference>
<dbReference type="SUPFAM" id="SSF57850">
    <property type="entry name" value="RING/U-box"/>
    <property type="match status" value="1"/>
</dbReference>
<dbReference type="GO" id="GO:0005789">
    <property type="term" value="C:endoplasmic reticulum membrane"/>
    <property type="evidence" value="ECO:0007669"/>
    <property type="project" value="TreeGrafter"/>
</dbReference>
<feature type="transmembrane region" description="Helical" evidence="14">
    <location>
        <begin position="1321"/>
        <end position="1340"/>
    </location>
</feature>
<feature type="region of interest" description="Disordered" evidence="13">
    <location>
        <begin position="611"/>
        <end position="645"/>
    </location>
</feature>
<evidence type="ECO:0000256" key="12">
    <source>
        <dbReference type="ARBA" id="ARBA00023136"/>
    </source>
</evidence>
<dbReference type="PANTHER" id="PTHR13145">
    <property type="entry name" value="SSM4 PROTEIN"/>
    <property type="match status" value="1"/>
</dbReference>
<evidence type="ECO:0000256" key="11">
    <source>
        <dbReference type="ARBA" id="ARBA00022989"/>
    </source>
</evidence>
<evidence type="ECO:0000256" key="4">
    <source>
        <dbReference type="ARBA" id="ARBA00012483"/>
    </source>
</evidence>
<dbReference type="EC" id="2.3.2.27" evidence="4"/>
<organism evidence="16 17">
    <name type="scientific">Galerina marginata (strain CBS 339.88)</name>
    <dbReference type="NCBI Taxonomy" id="685588"/>
    <lineage>
        <taxon>Eukaryota</taxon>
        <taxon>Fungi</taxon>
        <taxon>Dikarya</taxon>
        <taxon>Basidiomycota</taxon>
        <taxon>Agaricomycotina</taxon>
        <taxon>Agaricomycetes</taxon>
        <taxon>Agaricomycetidae</taxon>
        <taxon>Agaricales</taxon>
        <taxon>Agaricineae</taxon>
        <taxon>Strophariaceae</taxon>
        <taxon>Galerina</taxon>
    </lineage>
</organism>
<dbReference type="InterPro" id="IPR056521">
    <property type="entry name" value="MARCHF6-like_C"/>
</dbReference>
<proteinExistence type="predicted"/>
<feature type="domain" description="RING-CH-type" evidence="15">
    <location>
        <begin position="1"/>
        <end position="56"/>
    </location>
</feature>
<evidence type="ECO:0000256" key="6">
    <source>
        <dbReference type="ARBA" id="ARBA00022692"/>
    </source>
</evidence>
<feature type="transmembrane region" description="Helical" evidence="14">
    <location>
        <begin position="174"/>
        <end position="194"/>
    </location>
</feature>
<keyword evidence="11 14" id="KW-1133">Transmembrane helix</keyword>
<dbReference type="GO" id="GO:0036503">
    <property type="term" value="P:ERAD pathway"/>
    <property type="evidence" value="ECO:0007669"/>
    <property type="project" value="TreeGrafter"/>
</dbReference>
<feature type="compositionally biased region" description="Polar residues" evidence="13">
    <location>
        <begin position="387"/>
        <end position="396"/>
    </location>
</feature>
<feature type="transmembrane region" description="Helical" evidence="14">
    <location>
        <begin position="1414"/>
        <end position="1436"/>
    </location>
</feature>
<keyword evidence="10" id="KW-0862">Zinc</keyword>
<comment type="subcellular location">
    <subcellularLocation>
        <location evidence="2">Membrane</location>
        <topology evidence="2">Multi-pass membrane protein</topology>
    </subcellularLocation>
</comment>
<feature type="non-terminal residue" evidence="16">
    <location>
        <position position="1"/>
    </location>
</feature>
<evidence type="ECO:0000313" key="17">
    <source>
        <dbReference type="Proteomes" id="UP000027222"/>
    </source>
</evidence>
<dbReference type="Pfam" id="PF12906">
    <property type="entry name" value="RINGv"/>
    <property type="match status" value="1"/>
</dbReference>
<feature type="transmembrane region" description="Helical" evidence="14">
    <location>
        <begin position="1230"/>
        <end position="1250"/>
    </location>
</feature>
<dbReference type="OrthoDB" id="264354at2759"/>
<dbReference type="PROSITE" id="PS51292">
    <property type="entry name" value="ZF_RING_CH"/>
    <property type="match status" value="1"/>
</dbReference>
<dbReference type="GO" id="GO:0061630">
    <property type="term" value="F:ubiquitin protein ligase activity"/>
    <property type="evidence" value="ECO:0007669"/>
    <property type="project" value="UniProtKB-EC"/>
</dbReference>
<feature type="transmembrane region" description="Helical" evidence="14">
    <location>
        <begin position="1285"/>
        <end position="1309"/>
    </location>
</feature>
<gene>
    <name evidence="16" type="ORF">GALMADRAFT_79202</name>
</gene>
<feature type="transmembrane region" description="Helical" evidence="14">
    <location>
        <begin position="1040"/>
        <end position="1058"/>
    </location>
</feature>
<feature type="transmembrane region" description="Helical" evidence="14">
    <location>
        <begin position="887"/>
        <end position="918"/>
    </location>
</feature>
<evidence type="ECO:0000256" key="9">
    <source>
        <dbReference type="ARBA" id="ARBA00022786"/>
    </source>
</evidence>
<dbReference type="Pfam" id="PF23113">
    <property type="entry name" value="MARCHF6_C"/>
    <property type="match status" value="1"/>
</dbReference>
<feature type="transmembrane region" description="Helical" evidence="14">
    <location>
        <begin position="1375"/>
        <end position="1394"/>
    </location>
</feature>
<feature type="region of interest" description="Disordered" evidence="13">
    <location>
        <begin position="348"/>
        <end position="370"/>
    </location>
</feature>
<comment type="catalytic activity">
    <reaction evidence="1">
        <text>S-ubiquitinyl-[E2 ubiquitin-conjugating enzyme]-L-cysteine + [acceptor protein]-L-lysine = [E2 ubiquitin-conjugating enzyme]-L-cysteine + N(6)-ubiquitinyl-[acceptor protein]-L-lysine.</text>
        <dbReference type="EC" id="2.3.2.27"/>
    </reaction>
</comment>
<feature type="transmembrane region" description="Helical" evidence="14">
    <location>
        <begin position="711"/>
        <end position="732"/>
    </location>
</feature>
<evidence type="ECO:0000256" key="1">
    <source>
        <dbReference type="ARBA" id="ARBA00000900"/>
    </source>
</evidence>
<keyword evidence="17" id="KW-1185">Reference proteome</keyword>
<dbReference type="STRING" id="685588.A0A067SJY9"/>
<feature type="transmembrane region" description="Helical" evidence="14">
    <location>
        <begin position="670"/>
        <end position="691"/>
    </location>
</feature>
<feature type="compositionally biased region" description="Acidic residues" evidence="13">
    <location>
        <begin position="544"/>
        <end position="596"/>
    </location>
</feature>
<dbReference type="Proteomes" id="UP000027222">
    <property type="component" value="Unassembled WGS sequence"/>
</dbReference>